<dbReference type="PANTHER" id="PTHR11061:SF30">
    <property type="entry name" value="TRNA (URACIL(54)-C(5))-METHYLTRANSFERASE"/>
    <property type="match status" value="1"/>
</dbReference>
<comment type="similarity">
    <text evidence="4">Belongs to the class I-like SAM-binding methyltransferase superfamily. RNA M5U methyltransferase family.</text>
</comment>
<dbReference type="InterPro" id="IPR030390">
    <property type="entry name" value="MeTrfase_TrmA_AS"/>
</dbReference>
<dbReference type="InterPro" id="IPR010280">
    <property type="entry name" value="U5_MeTrfase_fam"/>
</dbReference>
<dbReference type="InterPro" id="IPR030391">
    <property type="entry name" value="MeTrfase_TrmA_CS"/>
</dbReference>
<dbReference type="EMBL" id="JQAX01000004">
    <property type="protein sequence ID" value="KRN31200.1"/>
    <property type="molecule type" value="Genomic_DNA"/>
</dbReference>
<evidence type="ECO:0000256" key="2">
    <source>
        <dbReference type="ARBA" id="ARBA00022679"/>
    </source>
</evidence>
<dbReference type="STRING" id="1123500.GCA_000420365_01131"/>
<dbReference type="InParanoid" id="A0A0R2FSB6"/>
<feature type="binding site" evidence="4">
    <location>
        <position position="301"/>
    </location>
    <ligand>
        <name>S-adenosyl-L-methionine</name>
        <dbReference type="ChEBI" id="CHEBI:59789"/>
    </ligand>
</feature>
<organism evidence="7 8">
    <name type="scientific">Weissella halotolerans DSM 20190</name>
    <dbReference type="NCBI Taxonomy" id="1123500"/>
    <lineage>
        <taxon>Bacteria</taxon>
        <taxon>Bacillati</taxon>
        <taxon>Bacillota</taxon>
        <taxon>Bacilli</taxon>
        <taxon>Lactobacillales</taxon>
        <taxon>Lactobacillaceae</taxon>
        <taxon>Weissella</taxon>
    </lineage>
</organism>
<evidence type="ECO:0000313" key="7">
    <source>
        <dbReference type="EMBL" id="KRN31200.1"/>
    </source>
</evidence>
<dbReference type="GO" id="GO:0070041">
    <property type="term" value="F:rRNA (uridine-C5-)-methyltransferase activity"/>
    <property type="evidence" value="ECO:0007669"/>
    <property type="project" value="TreeGrafter"/>
</dbReference>
<feature type="domain" description="TRAM" evidence="6">
    <location>
        <begin position="20"/>
        <end position="78"/>
    </location>
</feature>
<feature type="binding site" evidence="4">
    <location>
        <position position="330"/>
    </location>
    <ligand>
        <name>S-adenosyl-L-methionine</name>
        <dbReference type="ChEBI" id="CHEBI:59789"/>
    </ligand>
</feature>
<dbReference type="Gene3D" id="2.40.50.1070">
    <property type="match status" value="1"/>
</dbReference>
<comment type="caution">
    <text evidence="7">The sequence shown here is derived from an EMBL/GenBank/DDBJ whole genome shotgun (WGS) entry which is preliminary data.</text>
</comment>
<dbReference type="Pfam" id="PF05958">
    <property type="entry name" value="tRNA_U5-meth_tr"/>
    <property type="match status" value="1"/>
</dbReference>
<proteinExistence type="inferred from homology"/>
<evidence type="ECO:0000313" key="8">
    <source>
        <dbReference type="Proteomes" id="UP000051296"/>
    </source>
</evidence>
<dbReference type="SUPFAM" id="SSF53335">
    <property type="entry name" value="S-adenosyl-L-methionine-dependent methyltransferases"/>
    <property type="match status" value="1"/>
</dbReference>
<evidence type="ECO:0000256" key="5">
    <source>
        <dbReference type="PROSITE-ProRule" id="PRU10015"/>
    </source>
</evidence>
<gene>
    <name evidence="7" type="ORF">IV68_GL001080</name>
</gene>
<keyword evidence="2 4" id="KW-0808">Transferase</keyword>
<dbReference type="InterPro" id="IPR012340">
    <property type="entry name" value="NA-bd_OB-fold"/>
</dbReference>
<protein>
    <submittedName>
        <fullName evidence="7">23s rrna (Uracil-5-)-methyltransferase</fullName>
    </submittedName>
</protein>
<evidence type="ECO:0000256" key="4">
    <source>
        <dbReference type="PROSITE-ProRule" id="PRU01024"/>
    </source>
</evidence>
<feature type="active site" evidence="5">
    <location>
        <position position="426"/>
    </location>
</feature>
<sequence length="472" mass="51889">MGDGYEFKMGDKMRPKVHIPVKLGEEVTLKIERVEYGGQAIGQVKGYPIHLENAFPGEVVTGRISQINRQFARAQLVKVEQPSPDRLDSGRTDILTTGIAPYINLAYPAQLELKQRQVAEIFTQAGIRATVTPTIGMAVPHHYRNKTVVPLAYQDEQLVTGFIKRGTRNTVVPLDDYFVNDPVIDQVIASVRDILANHQVSLFSDDTGQGEMRYIMVRRGYYSHEVMVVLVTQTATLKDEGAIAAEIAASVPNIKSVILNVNPRNLHVMLSGENRVLWGADAIHDRLLGINFVIGPNSFYQVNPQTTEVLYALAAKKAELTQADTVIDAYSGIGTIGLTVANQVKQVLGVEVIARAVEDANRNVKQNGITNAEFVTADAPKQMVAWLAAGVKPNVIFVDPPRPGLTEALLDAVCAMKPDRFVYISCNPKTMARDIRYLLDRGFTLKGEVQPLDQFPQTAHVETVAVLVPKAN</sequence>
<evidence type="ECO:0000256" key="1">
    <source>
        <dbReference type="ARBA" id="ARBA00022603"/>
    </source>
</evidence>
<feature type="binding site" evidence="4">
    <location>
        <position position="399"/>
    </location>
    <ligand>
        <name>S-adenosyl-L-methionine</name>
        <dbReference type="ChEBI" id="CHEBI:59789"/>
    </ligand>
</feature>
<feature type="binding site" evidence="4">
    <location>
        <position position="351"/>
    </location>
    <ligand>
        <name>S-adenosyl-L-methionine</name>
        <dbReference type="ChEBI" id="CHEBI:59789"/>
    </ligand>
</feature>
<dbReference type="PROSITE" id="PS01230">
    <property type="entry name" value="TRMA_1"/>
    <property type="match status" value="1"/>
</dbReference>
<dbReference type="InterPro" id="IPR002792">
    <property type="entry name" value="TRAM_dom"/>
</dbReference>
<accession>A0A0R2FSB6</accession>
<reference evidence="7 8" key="1">
    <citation type="journal article" date="2015" name="Genome Announc.">
        <title>Expanding the biotechnology potential of lactobacilli through comparative genomics of 213 strains and associated genera.</title>
        <authorList>
            <person name="Sun Z."/>
            <person name="Harris H.M."/>
            <person name="McCann A."/>
            <person name="Guo C."/>
            <person name="Argimon S."/>
            <person name="Zhang W."/>
            <person name="Yang X."/>
            <person name="Jeffery I.B."/>
            <person name="Cooney J.C."/>
            <person name="Kagawa T.F."/>
            <person name="Liu W."/>
            <person name="Song Y."/>
            <person name="Salvetti E."/>
            <person name="Wrobel A."/>
            <person name="Rasinkangas P."/>
            <person name="Parkhill J."/>
            <person name="Rea M.C."/>
            <person name="O'Sullivan O."/>
            <person name="Ritari J."/>
            <person name="Douillard F.P."/>
            <person name="Paul Ross R."/>
            <person name="Yang R."/>
            <person name="Briner A.E."/>
            <person name="Felis G.E."/>
            <person name="de Vos W.M."/>
            <person name="Barrangou R."/>
            <person name="Klaenhammer T.R."/>
            <person name="Caufield P.W."/>
            <person name="Cui Y."/>
            <person name="Zhang H."/>
            <person name="O'Toole P.W."/>
        </authorList>
    </citation>
    <scope>NUCLEOTIDE SEQUENCE [LARGE SCALE GENOMIC DNA]</scope>
    <source>
        <strain evidence="7 8">DSM 20190</strain>
    </source>
</reference>
<dbReference type="InterPro" id="IPR029063">
    <property type="entry name" value="SAM-dependent_MTases_sf"/>
</dbReference>
<dbReference type="PANTHER" id="PTHR11061">
    <property type="entry name" value="RNA M5U METHYLTRANSFERASE"/>
    <property type="match status" value="1"/>
</dbReference>
<dbReference type="FunFam" id="3.40.50.150:FF:000009">
    <property type="entry name" value="23S rRNA (Uracil(1939)-C(5))-methyltransferase RlmD"/>
    <property type="match status" value="1"/>
</dbReference>
<keyword evidence="8" id="KW-1185">Reference proteome</keyword>
<dbReference type="CDD" id="cd02440">
    <property type="entry name" value="AdoMet_MTases"/>
    <property type="match status" value="1"/>
</dbReference>
<name>A0A0R2FSB6_9LACO</name>
<dbReference type="PROSITE" id="PS01231">
    <property type="entry name" value="TRMA_2"/>
    <property type="match status" value="1"/>
</dbReference>
<dbReference type="eggNOG" id="COG2265">
    <property type="taxonomic scope" value="Bacteria"/>
</dbReference>
<dbReference type="Gene3D" id="3.40.50.150">
    <property type="entry name" value="Vaccinia Virus protein VP39"/>
    <property type="match status" value="1"/>
</dbReference>
<dbReference type="Pfam" id="PF01938">
    <property type="entry name" value="TRAM"/>
    <property type="match status" value="1"/>
</dbReference>
<dbReference type="FunCoup" id="A0A0R2FSB6">
    <property type="interactions" value="411"/>
</dbReference>
<dbReference type="GO" id="GO:0070475">
    <property type="term" value="P:rRNA base methylation"/>
    <property type="evidence" value="ECO:0007669"/>
    <property type="project" value="TreeGrafter"/>
</dbReference>
<feature type="active site" description="Nucleophile" evidence="4">
    <location>
        <position position="426"/>
    </location>
</feature>
<evidence type="ECO:0000256" key="3">
    <source>
        <dbReference type="ARBA" id="ARBA00022691"/>
    </source>
</evidence>
<evidence type="ECO:0000259" key="6">
    <source>
        <dbReference type="PROSITE" id="PS50926"/>
    </source>
</evidence>
<dbReference type="SUPFAM" id="SSF50249">
    <property type="entry name" value="Nucleic acid-binding proteins"/>
    <property type="match status" value="1"/>
</dbReference>
<dbReference type="PROSITE" id="PS50926">
    <property type="entry name" value="TRAM"/>
    <property type="match status" value="1"/>
</dbReference>
<dbReference type="Proteomes" id="UP000051296">
    <property type="component" value="Unassembled WGS sequence"/>
</dbReference>
<keyword evidence="1 4" id="KW-0489">Methyltransferase</keyword>
<dbReference type="AlphaFoldDB" id="A0A0R2FSB6"/>
<dbReference type="Gene3D" id="2.40.50.140">
    <property type="entry name" value="Nucleic acid-binding proteins"/>
    <property type="match status" value="1"/>
</dbReference>
<dbReference type="NCBIfam" id="TIGR00479">
    <property type="entry name" value="rumA"/>
    <property type="match status" value="1"/>
</dbReference>
<keyword evidence="3 4" id="KW-0949">S-adenosyl-L-methionine</keyword>
<dbReference type="FunFam" id="2.40.50.1070:FF:000003">
    <property type="entry name" value="23S rRNA (Uracil-5-)-methyltransferase RumA"/>
    <property type="match status" value="1"/>
</dbReference>
<dbReference type="PROSITE" id="PS51687">
    <property type="entry name" value="SAM_MT_RNA_M5U"/>
    <property type="match status" value="1"/>
</dbReference>
<dbReference type="PATRIC" id="fig|1123500.6.peg.1081"/>